<reference evidence="4 5" key="1">
    <citation type="submission" date="2024-03" db="EMBL/GenBank/DDBJ databases">
        <title>Genome-scale model development and genomic sequencing of the oleaginous clade Lipomyces.</title>
        <authorList>
            <consortium name="Lawrence Berkeley National Laboratory"/>
            <person name="Czajka J.J."/>
            <person name="Han Y."/>
            <person name="Kim J."/>
            <person name="Mondo S.J."/>
            <person name="Hofstad B.A."/>
            <person name="Robles A."/>
            <person name="Haridas S."/>
            <person name="Riley R."/>
            <person name="LaButti K."/>
            <person name="Pangilinan J."/>
            <person name="Andreopoulos W."/>
            <person name="Lipzen A."/>
            <person name="Yan J."/>
            <person name="Wang M."/>
            <person name="Ng V."/>
            <person name="Grigoriev I.V."/>
            <person name="Spatafora J.W."/>
            <person name="Magnuson J.K."/>
            <person name="Baker S.E."/>
            <person name="Pomraning K.R."/>
        </authorList>
    </citation>
    <scope>NUCLEOTIDE SEQUENCE [LARGE SCALE GENOMIC DNA]</scope>
    <source>
        <strain evidence="4 5">Phaff 52-87</strain>
    </source>
</reference>
<dbReference type="SUPFAM" id="SSF52058">
    <property type="entry name" value="L domain-like"/>
    <property type="match status" value="1"/>
</dbReference>
<feature type="region of interest" description="Disordered" evidence="3">
    <location>
        <begin position="1"/>
        <end position="23"/>
    </location>
</feature>
<proteinExistence type="predicted"/>
<evidence type="ECO:0000256" key="2">
    <source>
        <dbReference type="ARBA" id="ARBA00022737"/>
    </source>
</evidence>
<dbReference type="PROSITE" id="PS51450">
    <property type="entry name" value="LRR"/>
    <property type="match status" value="9"/>
</dbReference>
<comment type="caution">
    <text evidence="4">The sequence shown here is derived from an EMBL/GenBank/DDBJ whole genome shotgun (WGS) entry which is preliminary data.</text>
</comment>
<keyword evidence="1" id="KW-0433">Leucine-rich repeat</keyword>
<dbReference type="InterPro" id="IPR025875">
    <property type="entry name" value="Leu-rich_rpt_4"/>
</dbReference>
<sequence length="348" mass="39103">MISASSSAPLSPPSSDNEEDSNHRIVPGQQIDADEDLLNELPNDVDSIELVQLRISSIPALRLDRFTRLQSLCLRENLIEFIEGLEGVGPSLVELDLYDNAIERIANLGPEGEEDEGKWLNLESLDLSFNQIRKIKHVSHLRNLKNLYFVQNRIGKIENLDGLQSLVNLELGGNRLRVLENLDSVPSLTQLWVGKNKITKMANLSPLKNLKILSIQANRITKIEGLEDLEALEELYISHNGLTKIEGLEKNLNLHILDITSNAIEHVENLSHLRNLEELWASSNKISSFDEIEAELKGVESLETVYFEGNPIQRENPSTYRNKVRLALGPGLKQIDASMITESQANIR</sequence>
<dbReference type="InterPro" id="IPR050836">
    <property type="entry name" value="SDS22/Internalin_LRR"/>
</dbReference>
<dbReference type="SMART" id="SM00365">
    <property type="entry name" value="LRR_SD22"/>
    <property type="match status" value="10"/>
</dbReference>
<dbReference type="PANTHER" id="PTHR46652:SF3">
    <property type="entry name" value="LEUCINE-RICH REPEAT-CONTAINING PROTEIN 9"/>
    <property type="match status" value="1"/>
</dbReference>
<dbReference type="InterPro" id="IPR003591">
    <property type="entry name" value="Leu-rich_rpt_typical-subtyp"/>
</dbReference>
<evidence type="ECO:0000313" key="4">
    <source>
        <dbReference type="EMBL" id="KAK7205002.1"/>
    </source>
</evidence>
<feature type="compositionally biased region" description="Low complexity" evidence="3">
    <location>
        <begin position="1"/>
        <end position="15"/>
    </location>
</feature>
<dbReference type="EMBL" id="JBBJBU010000006">
    <property type="protein sequence ID" value="KAK7205002.1"/>
    <property type="molecule type" value="Genomic_DNA"/>
</dbReference>
<dbReference type="Proteomes" id="UP001498771">
    <property type="component" value="Unassembled WGS sequence"/>
</dbReference>
<dbReference type="Pfam" id="PF12799">
    <property type="entry name" value="LRR_4"/>
    <property type="match status" value="2"/>
</dbReference>
<keyword evidence="5" id="KW-1185">Reference proteome</keyword>
<dbReference type="InterPro" id="IPR001611">
    <property type="entry name" value="Leu-rich_rpt"/>
</dbReference>
<dbReference type="RefSeq" id="XP_064768035.1">
    <property type="nucleotide sequence ID" value="XM_064912669.1"/>
</dbReference>
<dbReference type="InterPro" id="IPR032675">
    <property type="entry name" value="LRR_dom_sf"/>
</dbReference>
<organism evidence="4 5">
    <name type="scientific">Myxozyma melibiosi</name>
    <dbReference type="NCBI Taxonomy" id="54550"/>
    <lineage>
        <taxon>Eukaryota</taxon>
        <taxon>Fungi</taxon>
        <taxon>Dikarya</taxon>
        <taxon>Ascomycota</taxon>
        <taxon>Saccharomycotina</taxon>
        <taxon>Lipomycetes</taxon>
        <taxon>Lipomycetales</taxon>
        <taxon>Lipomycetaceae</taxon>
        <taxon>Myxozyma</taxon>
    </lineage>
</organism>
<dbReference type="PANTHER" id="PTHR46652">
    <property type="entry name" value="LEUCINE-RICH REPEAT AND IQ DOMAIN-CONTAINING PROTEIN 1-RELATED"/>
    <property type="match status" value="1"/>
</dbReference>
<gene>
    <name evidence="4" type="ORF">BZA70DRAFT_278833</name>
</gene>
<evidence type="ECO:0000256" key="3">
    <source>
        <dbReference type="SAM" id="MobiDB-lite"/>
    </source>
</evidence>
<keyword evidence="2" id="KW-0677">Repeat</keyword>
<dbReference type="GeneID" id="90038181"/>
<dbReference type="Gene3D" id="3.80.10.10">
    <property type="entry name" value="Ribonuclease Inhibitor"/>
    <property type="match status" value="2"/>
</dbReference>
<dbReference type="SMART" id="SM00369">
    <property type="entry name" value="LRR_TYP"/>
    <property type="match status" value="7"/>
</dbReference>
<name>A0ABR1F5B7_9ASCO</name>
<accession>A0ABR1F5B7</accession>
<evidence type="ECO:0000256" key="1">
    <source>
        <dbReference type="ARBA" id="ARBA00022614"/>
    </source>
</evidence>
<evidence type="ECO:0000313" key="5">
    <source>
        <dbReference type="Proteomes" id="UP001498771"/>
    </source>
</evidence>
<protein>
    <submittedName>
        <fullName evidence="4">Protein phosphatase PP1 regulatory subunit sds22</fullName>
    </submittedName>
</protein>